<dbReference type="GO" id="GO:0046872">
    <property type="term" value="F:metal ion binding"/>
    <property type="evidence" value="ECO:0007669"/>
    <property type="project" value="InterPro"/>
</dbReference>
<feature type="domain" description="Alcohol dehydrogenase iron-type/glycerol dehydrogenase GldA" evidence="4">
    <location>
        <begin position="8"/>
        <end position="175"/>
    </location>
</feature>
<organism evidence="6">
    <name type="scientific">Oxalobacter aliiformigenes</name>
    <dbReference type="NCBI Taxonomy" id="2946593"/>
    <lineage>
        <taxon>Bacteria</taxon>
        <taxon>Pseudomonadati</taxon>
        <taxon>Pseudomonadota</taxon>
        <taxon>Betaproteobacteria</taxon>
        <taxon>Burkholderiales</taxon>
        <taxon>Oxalobacteraceae</taxon>
        <taxon>Oxalobacter</taxon>
    </lineage>
</organism>
<dbReference type="GO" id="GO:0004022">
    <property type="term" value="F:alcohol dehydrogenase (NAD+) activity"/>
    <property type="evidence" value="ECO:0007669"/>
    <property type="project" value="TreeGrafter"/>
</dbReference>
<gene>
    <name evidence="6" type="ORF">NB646_05720</name>
</gene>
<dbReference type="CDD" id="cd08196">
    <property type="entry name" value="Fe-ADH-like"/>
    <property type="match status" value="1"/>
</dbReference>
<evidence type="ECO:0000256" key="2">
    <source>
        <dbReference type="ARBA" id="ARBA00007358"/>
    </source>
</evidence>
<dbReference type="PROSITE" id="PS00913">
    <property type="entry name" value="ADH_IRON_1"/>
    <property type="match status" value="1"/>
</dbReference>
<dbReference type="PANTHER" id="PTHR11496:SF83">
    <property type="entry name" value="HYDROXYACID-OXOACID TRANSHYDROGENASE, MITOCHONDRIAL"/>
    <property type="match status" value="1"/>
</dbReference>
<protein>
    <submittedName>
        <fullName evidence="6">Iron-containing alcohol dehydrogenase family protein</fullName>
    </submittedName>
</protein>
<dbReference type="FunFam" id="3.40.50.1970:FF:000003">
    <property type="entry name" value="Alcohol dehydrogenase, iron-containing"/>
    <property type="match status" value="1"/>
</dbReference>
<name>A0A9E9LBX8_9BURK</name>
<dbReference type="InterPro" id="IPR056798">
    <property type="entry name" value="ADH_Fe_C"/>
</dbReference>
<dbReference type="InterPro" id="IPR001670">
    <property type="entry name" value="ADH_Fe/GldA"/>
</dbReference>
<evidence type="ECO:0000256" key="1">
    <source>
        <dbReference type="ARBA" id="ARBA00001962"/>
    </source>
</evidence>
<dbReference type="InterPro" id="IPR039697">
    <property type="entry name" value="Alcohol_dehydrogenase_Fe"/>
</dbReference>
<dbReference type="Pfam" id="PF25137">
    <property type="entry name" value="ADH_Fe_C"/>
    <property type="match status" value="1"/>
</dbReference>
<accession>A0A9E9LBX8</accession>
<dbReference type="SUPFAM" id="SSF56796">
    <property type="entry name" value="Dehydroquinate synthase-like"/>
    <property type="match status" value="1"/>
</dbReference>
<dbReference type="Gene3D" id="1.20.1090.10">
    <property type="entry name" value="Dehydroquinate synthase-like - alpha domain"/>
    <property type="match status" value="1"/>
</dbReference>
<sequence length="373" mass="40236">MNWHYRQPVTIHFGNGTITRLKDEIRQTGKKRGILVTSPSFEKNGLAARLVTDSDGTLVTTYSGISPNPDIRECDACIKTIRENACDLVVALGGGSVLDCAKAAALFCTATLPAGDYLDRKIPLPSDRLPLIAIPTTAGTGSEITRVAVLSDHEKGIKTPLDTPAFYPDTALVDPELTWTVPRHITACTGMDVLCHAIEAYWNIHHQPVCDALAIHAIRLVFRYLETACEEPSNPLAREKMAEASVTAGMAFSLPGTTSAHACSYPLTSHLGIPHGEACGLTIDHFMRINATADTDGRLNELARATGFSDPGNMADAIAELKYRTGLKTGLTRYGLTDTDLHRLVSASLVPNLKNNPVPITAAMLYDLYASLR</sequence>
<comment type="cofactor">
    <cofactor evidence="1">
        <name>Fe cation</name>
        <dbReference type="ChEBI" id="CHEBI:24875"/>
    </cofactor>
</comment>
<dbReference type="InterPro" id="IPR018211">
    <property type="entry name" value="ADH_Fe_CS"/>
</dbReference>
<dbReference type="PANTHER" id="PTHR11496">
    <property type="entry name" value="ALCOHOL DEHYDROGENASE"/>
    <property type="match status" value="1"/>
</dbReference>
<comment type="similarity">
    <text evidence="2">Belongs to the iron-containing alcohol dehydrogenase family.</text>
</comment>
<dbReference type="Gene3D" id="3.40.50.1970">
    <property type="match status" value="1"/>
</dbReference>
<dbReference type="Proteomes" id="UP001164819">
    <property type="component" value="Chromosome"/>
</dbReference>
<evidence type="ECO:0000259" key="4">
    <source>
        <dbReference type="Pfam" id="PF00465"/>
    </source>
</evidence>
<feature type="domain" description="Fe-containing alcohol dehydrogenase-like C-terminal" evidence="5">
    <location>
        <begin position="186"/>
        <end position="370"/>
    </location>
</feature>
<evidence type="ECO:0000313" key="6">
    <source>
        <dbReference type="EMBL" id="WAV90371.1"/>
    </source>
</evidence>
<proteinExistence type="inferred from homology"/>
<dbReference type="EMBL" id="CP098251">
    <property type="protein sequence ID" value="WAV90371.1"/>
    <property type="molecule type" value="Genomic_DNA"/>
</dbReference>
<dbReference type="Pfam" id="PF00465">
    <property type="entry name" value="Fe-ADH"/>
    <property type="match status" value="1"/>
</dbReference>
<dbReference type="RefSeq" id="WP_269315470.1">
    <property type="nucleotide sequence ID" value="NZ_CP098251.1"/>
</dbReference>
<keyword evidence="3" id="KW-0560">Oxidoreductase</keyword>
<dbReference type="AlphaFoldDB" id="A0A9E9LBX8"/>
<reference evidence="6" key="1">
    <citation type="journal article" date="2022" name="Front. Microbiol.">
        <title>New perspectives on an old grouping: The genomic and phenotypic variability of Oxalobacter formigenes and the implications for calcium oxalate stone prevention.</title>
        <authorList>
            <person name="Chmiel J.A."/>
            <person name="Carr C."/>
            <person name="Stuivenberg G.A."/>
            <person name="Venema R."/>
            <person name="Chanyi R.M."/>
            <person name="Al K.F."/>
            <person name="Giguere D."/>
            <person name="Say H."/>
            <person name="Akouris P.P."/>
            <person name="Dominguez Romero S.A."/>
            <person name="Kwong A."/>
            <person name="Tai V."/>
            <person name="Koval S.F."/>
            <person name="Razvi H."/>
            <person name="Bjazevic J."/>
            <person name="Burton J.P."/>
        </authorList>
    </citation>
    <scope>NUCLEOTIDE SEQUENCE</scope>
    <source>
        <strain evidence="6">OxK</strain>
    </source>
</reference>
<evidence type="ECO:0000256" key="3">
    <source>
        <dbReference type="ARBA" id="ARBA00023002"/>
    </source>
</evidence>
<evidence type="ECO:0000259" key="5">
    <source>
        <dbReference type="Pfam" id="PF25137"/>
    </source>
</evidence>